<evidence type="ECO:0000313" key="1">
    <source>
        <dbReference type="EMBL" id="KAK8883877.1"/>
    </source>
</evidence>
<keyword evidence="2" id="KW-1185">Reference proteome</keyword>
<dbReference type="EMBL" id="JAPFFF010000008">
    <property type="protein sequence ID" value="KAK8883877.1"/>
    <property type="molecule type" value="Genomic_DNA"/>
</dbReference>
<accession>A0ABR2K080</accession>
<dbReference type="Proteomes" id="UP001470230">
    <property type="component" value="Unassembled WGS sequence"/>
</dbReference>
<sequence>MILLITLIFFGKSNEINSKYDVRLNLNLHDWYLIIQNDFIEFRDDYNSKFNPNSIIFQQNNSINKQIYLNIGGFADRNQNHKLYIISNNSIPVNLSFNITSLNTDESHFEISFLPGFLENKEVISLNIYVNDPDFLHFTNIRSQFNLKVFNSGNGQLVAQLLPEKERKKLIICYGGTECTEQEDFSIQTDENYLSLIDDNNFENVINNIIISSKIEYLKIYFASEKSPKVDFSMIPFKHIQKVYIIGHSIDNPQIIKINNQDQNELIDKIEAKNAQIVTKNEKFNTKSSFKNESPRALIKYTPTENQIVYNMNIDLVSNPNITFLVKQNSIDSYYTAEGDKEYIIFSNGKETVIVIENASSTFDKKIIIECNVVLTNIVSNNISFLFKNCGNITIEFTKWVKKEGEKEVTPVMFNFYSEKSESLNIISSKNRLIKYRHLNIIDLENSNRVDRKMK</sequence>
<reference evidence="1 2" key="1">
    <citation type="submission" date="2024-04" db="EMBL/GenBank/DDBJ databases">
        <title>Tritrichomonas musculus Genome.</title>
        <authorList>
            <person name="Alves-Ferreira E."/>
            <person name="Grigg M."/>
            <person name="Lorenzi H."/>
            <person name="Galac M."/>
        </authorList>
    </citation>
    <scope>NUCLEOTIDE SEQUENCE [LARGE SCALE GENOMIC DNA]</scope>
    <source>
        <strain evidence="1 2">EAF2021</strain>
    </source>
</reference>
<comment type="caution">
    <text evidence="1">The sequence shown here is derived from an EMBL/GenBank/DDBJ whole genome shotgun (WGS) entry which is preliminary data.</text>
</comment>
<name>A0ABR2K080_9EUKA</name>
<proteinExistence type="predicted"/>
<gene>
    <name evidence="1" type="ORF">M9Y10_042977</name>
</gene>
<evidence type="ECO:0000313" key="2">
    <source>
        <dbReference type="Proteomes" id="UP001470230"/>
    </source>
</evidence>
<organism evidence="1 2">
    <name type="scientific">Tritrichomonas musculus</name>
    <dbReference type="NCBI Taxonomy" id="1915356"/>
    <lineage>
        <taxon>Eukaryota</taxon>
        <taxon>Metamonada</taxon>
        <taxon>Parabasalia</taxon>
        <taxon>Tritrichomonadida</taxon>
        <taxon>Tritrichomonadidae</taxon>
        <taxon>Tritrichomonas</taxon>
    </lineage>
</organism>
<protein>
    <submittedName>
        <fullName evidence="1">Uncharacterized protein</fullName>
    </submittedName>
</protein>